<keyword evidence="2" id="KW-1185">Reference proteome</keyword>
<comment type="caution">
    <text evidence="1">The sequence shown here is derived from an EMBL/GenBank/DDBJ whole genome shotgun (WGS) entry which is preliminary data.</text>
</comment>
<evidence type="ECO:0000313" key="1">
    <source>
        <dbReference type="EMBL" id="MCC9064319.1"/>
    </source>
</evidence>
<dbReference type="RefSeq" id="WP_230037182.1">
    <property type="nucleotide sequence ID" value="NZ_JAJJMM010000001.1"/>
</dbReference>
<dbReference type="EMBL" id="JAJJMM010000001">
    <property type="protein sequence ID" value="MCC9064319.1"/>
    <property type="molecule type" value="Genomic_DNA"/>
</dbReference>
<reference evidence="1" key="1">
    <citation type="submission" date="2021-11" db="EMBL/GenBank/DDBJ databases">
        <title>Description of novel Flavobacterium species.</title>
        <authorList>
            <person name="Saticioglu I.B."/>
            <person name="Ay H."/>
            <person name="Altun S."/>
            <person name="Duman M."/>
        </authorList>
    </citation>
    <scope>NUCLEOTIDE SEQUENCE</scope>
    <source>
        <strain evidence="1">F-30</strain>
    </source>
</reference>
<evidence type="ECO:0000313" key="2">
    <source>
        <dbReference type="Proteomes" id="UP001430679"/>
    </source>
</evidence>
<organism evidence="1 2">
    <name type="scientific">Flavobacterium piscisymbiosum</name>
    <dbReference type="NCBI Taxonomy" id="2893753"/>
    <lineage>
        <taxon>Bacteria</taxon>
        <taxon>Pseudomonadati</taxon>
        <taxon>Bacteroidota</taxon>
        <taxon>Flavobacteriia</taxon>
        <taxon>Flavobacteriales</taxon>
        <taxon>Flavobacteriaceae</taxon>
        <taxon>Flavobacterium</taxon>
    </lineage>
</organism>
<gene>
    <name evidence="1" type="ORF">LNP81_15055</name>
</gene>
<accession>A0ABS8MFM9</accession>
<name>A0ABS8MFM9_9FLAO</name>
<proteinExistence type="predicted"/>
<sequence length="113" mass="13369">MREFLWIILIVIGFFWIVGKCSEEDNTIISDKRTYESSWRQATNEELFTISKLMVKNSITGCGEYHIKEIENGEYIIACTRDGKNWKYYVAWPNIDKIYLASVDMEKKLKPPY</sequence>
<dbReference type="Proteomes" id="UP001430679">
    <property type="component" value="Unassembled WGS sequence"/>
</dbReference>
<protein>
    <submittedName>
        <fullName evidence="1">Uncharacterized protein</fullName>
    </submittedName>
</protein>